<dbReference type="InterPro" id="IPR016161">
    <property type="entry name" value="Ald_DH/histidinol_DH"/>
</dbReference>
<feature type="active site" evidence="5">
    <location>
        <position position="254"/>
    </location>
</feature>
<name>A0A8E1WM41_9HYPH</name>
<dbReference type="InterPro" id="IPR017656">
    <property type="entry name" value="Put_phosphonoacetaldehyde_DH"/>
</dbReference>
<feature type="binding site" evidence="4">
    <location>
        <begin position="181"/>
        <end position="184"/>
    </location>
    <ligand>
        <name>NAD(+)</name>
        <dbReference type="ChEBI" id="CHEBI:57540"/>
    </ligand>
</feature>
<dbReference type="Gene3D" id="3.40.309.10">
    <property type="entry name" value="Aldehyde Dehydrogenase, Chain A, domain 2"/>
    <property type="match status" value="1"/>
</dbReference>
<feature type="active site" description="Nucleophile" evidence="3">
    <location>
        <position position="291"/>
    </location>
</feature>
<dbReference type="Gene3D" id="3.40.605.10">
    <property type="entry name" value="Aldehyde Dehydrogenase, Chain A, domain 1"/>
    <property type="match status" value="1"/>
</dbReference>
<dbReference type="PANTHER" id="PTHR42991">
    <property type="entry name" value="ALDEHYDE DEHYDROGENASE"/>
    <property type="match status" value="1"/>
</dbReference>
<evidence type="ECO:0000313" key="10">
    <source>
        <dbReference type="Proteomes" id="UP000532373"/>
    </source>
</evidence>
<dbReference type="RefSeq" id="WP_184773420.1">
    <property type="nucleotide sequence ID" value="NZ_JACHGI010000019.1"/>
</dbReference>
<evidence type="ECO:0000313" key="9">
    <source>
        <dbReference type="EMBL" id="MBE1202829.1"/>
    </source>
</evidence>
<evidence type="ECO:0000313" key="8">
    <source>
        <dbReference type="EMBL" id="MBB6469767.1"/>
    </source>
</evidence>
<dbReference type="Proteomes" id="UP000598227">
    <property type="component" value="Unassembled WGS sequence"/>
</dbReference>
<dbReference type="CDD" id="cd07146">
    <property type="entry name" value="ALDH_PhpJ"/>
    <property type="match status" value="1"/>
</dbReference>
<evidence type="ECO:0000256" key="3">
    <source>
        <dbReference type="PIRSR" id="PIRSR617656-1"/>
    </source>
</evidence>
<dbReference type="InterPro" id="IPR029510">
    <property type="entry name" value="Ald_DH_CS_GLU"/>
</dbReference>
<dbReference type="Proteomes" id="UP000532373">
    <property type="component" value="Unassembled WGS sequence"/>
</dbReference>
<keyword evidence="11" id="KW-1185">Reference proteome</keyword>
<dbReference type="GO" id="GO:0008911">
    <property type="term" value="F:lactaldehyde dehydrogenase (NAD+) activity"/>
    <property type="evidence" value="ECO:0007669"/>
    <property type="project" value="TreeGrafter"/>
</dbReference>
<evidence type="ECO:0000256" key="5">
    <source>
        <dbReference type="PROSITE-ProRule" id="PRU10007"/>
    </source>
</evidence>
<dbReference type="EMBL" id="JACHGI010000019">
    <property type="protein sequence ID" value="MBB6469767.1"/>
    <property type="molecule type" value="Genomic_DNA"/>
</dbReference>
<dbReference type="Pfam" id="PF00171">
    <property type="entry name" value="Aldedh"/>
    <property type="match status" value="1"/>
</dbReference>
<dbReference type="AlphaFoldDB" id="A0A8E1WM41"/>
<dbReference type="InterPro" id="IPR016163">
    <property type="entry name" value="Ald_DH_C"/>
</dbReference>
<dbReference type="PANTHER" id="PTHR42991:SF1">
    <property type="entry name" value="ALDEHYDE DEHYDROGENASE"/>
    <property type="match status" value="1"/>
</dbReference>
<accession>A0A8E1WM41</accession>
<feature type="active site" description="Proton donor/acceptor" evidence="3">
    <location>
        <position position="254"/>
    </location>
</feature>
<comment type="caution">
    <text evidence="8">The sequence shown here is derived from an EMBL/GenBank/DDBJ whole genome shotgun (WGS) entry which is preliminary data.</text>
</comment>
<evidence type="ECO:0000256" key="2">
    <source>
        <dbReference type="ARBA" id="ARBA00023002"/>
    </source>
</evidence>
<comment type="similarity">
    <text evidence="1 6">Belongs to the aldehyde dehydrogenase family.</text>
</comment>
<dbReference type="PROSITE" id="PS00687">
    <property type="entry name" value="ALDEHYDE_DEHYDR_GLU"/>
    <property type="match status" value="1"/>
</dbReference>
<protein>
    <submittedName>
        <fullName evidence="8">Phosphonoacetaldehyde dehydrogenase</fullName>
    </submittedName>
</protein>
<keyword evidence="4" id="KW-0520">NAD</keyword>
<dbReference type="InterPro" id="IPR051020">
    <property type="entry name" value="ALDH-related_metabolic_enz"/>
</dbReference>
<evidence type="ECO:0000259" key="7">
    <source>
        <dbReference type="Pfam" id="PF00171"/>
    </source>
</evidence>
<evidence type="ECO:0000256" key="1">
    <source>
        <dbReference type="ARBA" id="ARBA00009986"/>
    </source>
</evidence>
<evidence type="ECO:0000256" key="6">
    <source>
        <dbReference type="RuleBase" id="RU003345"/>
    </source>
</evidence>
<feature type="binding site" evidence="4">
    <location>
        <begin position="155"/>
        <end position="157"/>
    </location>
    <ligand>
        <name>NAD(+)</name>
        <dbReference type="ChEBI" id="CHEBI:57540"/>
    </ligand>
</feature>
<proteinExistence type="inferred from homology"/>
<keyword evidence="2 6" id="KW-0560">Oxidoreductase</keyword>
<feature type="binding site" evidence="4">
    <location>
        <position position="385"/>
    </location>
    <ligand>
        <name>NAD(+)</name>
        <dbReference type="ChEBI" id="CHEBI:57540"/>
    </ligand>
</feature>
<feature type="domain" description="Aldehyde dehydrogenase" evidence="7">
    <location>
        <begin position="27"/>
        <end position="479"/>
    </location>
</feature>
<reference evidence="9 11" key="2">
    <citation type="submission" date="2020-09" db="EMBL/GenBank/DDBJ databases">
        <title>Draft Genome Sequence of Aminobacter carboxidus type strain DSM 1086, a soil Gram-negative carboxydobacterium.</title>
        <authorList>
            <person name="Turrini P."/>
            <person name="Tescari M."/>
            <person name="Artuso I."/>
            <person name="Lugli G.A."/>
            <person name="Frangipani E."/>
            <person name="Ventura M."/>
            <person name="Visca P."/>
        </authorList>
    </citation>
    <scope>NUCLEOTIDE SEQUENCE [LARGE SCALE GENOMIC DNA]</scope>
    <source>
        <strain evidence="9 11">DSM 1086</strain>
    </source>
</reference>
<dbReference type="EMBL" id="JACZEP010000001">
    <property type="protein sequence ID" value="MBE1202829.1"/>
    <property type="molecule type" value="Genomic_DNA"/>
</dbReference>
<dbReference type="InterPro" id="IPR016162">
    <property type="entry name" value="Ald_DH_N"/>
</dbReference>
<sequence length="484" mass="52866">MVKAETTFKVRHEPMRIAGRKVDADGVVNVHYPYTDAVIGTVPAGRAEHARQAFEIAANYKPKLTRYERQQILFRTAEALAARKEEISDIITLELGISKADSLYEVGRAYDVFTLSAQMCIQDDGQIFSCDLTPHGKARKIFTTREPLKAISAITPFNHPLNMVSHKVAPAIATNNCVVVKPTELTPMTALILADILYEAGLPPEMLSVVTGMPADIGAEMITNENIELITFTGGVPVGKLIARTAGYKRQVLELGGNDPLIILNDLSDDDLAKAADLAVAGATKNSGQRCTAVKRILCQESVADRFVPMVLERARKIRFGDPMDRSTDLGTVVHEKAAALFEKRVYMAAEQGAEVLYDPGRKGALLPPIVVDRVPHTSELVMEETFGPIIPIVRAPDNDDELIALSNSTAFGLSSGVCTNDFRRMQKYIAGLQVGTVNIWEVPGYRIEMSPFGGIKDSGNGYKEGVIEAMKSFTNVKTFSLPW</sequence>
<evidence type="ECO:0000313" key="11">
    <source>
        <dbReference type="Proteomes" id="UP000598227"/>
    </source>
</evidence>
<dbReference type="NCBIfam" id="TIGR03250">
    <property type="entry name" value="PhnAcAld_DH"/>
    <property type="match status" value="1"/>
</dbReference>
<dbReference type="SUPFAM" id="SSF53720">
    <property type="entry name" value="ALDH-like"/>
    <property type="match status" value="1"/>
</dbReference>
<dbReference type="InterPro" id="IPR015590">
    <property type="entry name" value="Aldehyde_DH_dom"/>
</dbReference>
<evidence type="ECO:0000256" key="4">
    <source>
        <dbReference type="PIRSR" id="PIRSR617656-3"/>
    </source>
</evidence>
<organism evidence="8 10">
    <name type="scientific">Aminobacter carboxidus</name>
    <dbReference type="NCBI Taxonomy" id="376165"/>
    <lineage>
        <taxon>Bacteria</taxon>
        <taxon>Pseudomonadati</taxon>
        <taxon>Pseudomonadota</taxon>
        <taxon>Alphaproteobacteria</taxon>
        <taxon>Hyphomicrobiales</taxon>
        <taxon>Phyllobacteriaceae</taxon>
        <taxon>Aminobacter</taxon>
    </lineage>
</organism>
<gene>
    <name evidence="9" type="primary">phnY</name>
    <name evidence="8" type="ORF">HNQ96_005661</name>
    <name evidence="9" type="ORF">IHE39_00850</name>
</gene>
<feature type="binding site" evidence="4">
    <location>
        <position position="235"/>
    </location>
    <ligand>
        <name>NAD(+)</name>
        <dbReference type="ChEBI" id="CHEBI:57540"/>
    </ligand>
</feature>
<reference evidence="8 10" key="1">
    <citation type="submission" date="2020-08" db="EMBL/GenBank/DDBJ databases">
        <title>Genomic Encyclopedia of Type Strains, Phase IV (KMG-IV): sequencing the most valuable type-strain genomes for metagenomic binning, comparative biology and taxonomic classification.</title>
        <authorList>
            <person name="Goeker M."/>
        </authorList>
    </citation>
    <scope>NUCLEOTIDE SEQUENCE [LARGE SCALE GENOMIC DNA]</scope>
    <source>
        <strain evidence="8 10">DSM 17454</strain>
    </source>
</reference>